<protein>
    <submittedName>
        <fullName evidence="7">Transporter</fullName>
    </submittedName>
</protein>
<feature type="compositionally biased region" description="Pro residues" evidence="5">
    <location>
        <begin position="253"/>
        <end position="275"/>
    </location>
</feature>
<dbReference type="AlphaFoldDB" id="A0A2V4BB58"/>
<keyword evidence="3 6" id="KW-1133">Transmembrane helix</keyword>
<dbReference type="InterPro" id="IPR010432">
    <property type="entry name" value="RDD"/>
</dbReference>
<feature type="transmembrane region" description="Helical" evidence="6">
    <location>
        <begin position="26"/>
        <end position="50"/>
    </location>
</feature>
<name>A0A2V4BB58_9PSEU</name>
<evidence type="ECO:0000256" key="3">
    <source>
        <dbReference type="ARBA" id="ARBA00022989"/>
    </source>
</evidence>
<accession>A0A2V4BB58</accession>
<keyword evidence="4 6" id="KW-0472">Membrane</keyword>
<evidence type="ECO:0000256" key="1">
    <source>
        <dbReference type="ARBA" id="ARBA00004141"/>
    </source>
</evidence>
<organism evidence="7 8">
    <name type="scientific">Prauserella muralis</name>
    <dbReference type="NCBI Taxonomy" id="588067"/>
    <lineage>
        <taxon>Bacteria</taxon>
        <taxon>Bacillati</taxon>
        <taxon>Actinomycetota</taxon>
        <taxon>Actinomycetes</taxon>
        <taxon>Pseudonocardiales</taxon>
        <taxon>Pseudonocardiaceae</taxon>
        <taxon>Prauserella</taxon>
    </lineage>
</organism>
<evidence type="ECO:0000256" key="6">
    <source>
        <dbReference type="SAM" id="Phobius"/>
    </source>
</evidence>
<dbReference type="PANTHER" id="PTHR38480:SF1">
    <property type="entry name" value="SLR0254 PROTEIN"/>
    <property type="match status" value="1"/>
</dbReference>
<evidence type="ECO:0000313" key="8">
    <source>
        <dbReference type="Proteomes" id="UP000249915"/>
    </source>
</evidence>
<dbReference type="OrthoDB" id="9787732at2"/>
<dbReference type="GO" id="GO:0016020">
    <property type="term" value="C:membrane"/>
    <property type="evidence" value="ECO:0007669"/>
    <property type="project" value="UniProtKB-SubCell"/>
</dbReference>
<dbReference type="PANTHER" id="PTHR38480">
    <property type="entry name" value="SLR0254 PROTEIN"/>
    <property type="match status" value="1"/>
</dbReference>
<evidence type="ECO:0000256" key="5">
    <source>
        <dbReference type="SAM" id="MobiDB-lite"/>
    </source>
</evidence>
<sequence length="290" mass="30488">MSHESDLVTGDAVVLDLRLARSASRALAYGIDLIVQLVSLIVVVTVLALTPTPDDTAFVVTVITVVQVLVLIGYPATCETLTRGRTLGKAALGLRAVREDGGPIRFRHALVRALAGAFVDFGPFGAWSFIGFVVSLSSAKGKRVGDFLAGTVVVRERVPETPTAGLVMPPALAPWAAGLDLSGLPADLALAARQYLGRYHELDETSRERVGLRLAAEVAQRIGAPIPPYTPAWAYLSAVLAERQSREYARATPAPPGHPAPPPPPPPATPPPPPSTGEGRQDLGPFTPPS</sequence>
<reference evidence="7 8" key="1">
    <citation type="submission" date="2016-07" db="EMBL/GenBank/DDBJ databases">
        <title>Draft genome sequence of Prauserella muralis DSM 45305, isolated from a mould-covered wall in an indoor environment.</title>
        <authorList>
            <person name="Ruckert C."/>
            <person name="Albersmeier A."/>
            <person name="Jiang C.-L."/>
            <person name="Jiang Y."/>
            <person name="Kalinowski J."/>
            <person name="Schneider O."/>
            <person name="Winkler A."/>
            <person name="Zotchev S.B."/>
        </authorList>
    </citation>
    <scope>NUCLEOTIDE SEQUENCE [LARGE SCALE GENOMIC DNA]</scope>
    <source>
        <strain evidence="7 8">DSM 45305</strain>
    </source>
</reference>
<comment type="caution">
    <text evidence="7">The sequence shown here is derived from an EMBL/GenBank/DDBJ whole genome shotgun (WGS) entry which is preliminary data.</text>
</comment>
<keyword evidence="8" id="KW-1185">Reference proteome</keyword>
<keyword evidence="2 6" id="KW-0812">Transmembrane</keyword>
<dbReference type="Pfam" id="PF06271">
    <property type="entry name" value="RDD"/>
    <property type="match status" value="1"/>
</dbReference>
<feature type="transmembrane region" description="Helical" evidence="6">
    <location>
        <begin position="56"/>
        <end position="76"/>
    </location>
</feature>
<evidence type="ECO:0000256" key="4">
    <source>
        <dbReference type="ARBA" id="ARBA00023136"/>
    </source>
</evidence>
<dbReference type="RefSeq" id="WP_112280516.1">
    <property type="nucleotide sequence ID" value="NZ_MASW01000001.1"/>
</dbReference>
<dbReference type="EMBL" id="MASW01000001">
    <property type="protein sequence ID" value="PXY32490.1"/>
    <property type="molecule type" value="Genomic_DNA"/>
</dbReference>
<comment type="subcellular location">
    <subcellularLocation>
        <location evidence="1">Membrane</location>
        <topology evidence="1">Multi-pass membrane protein</topology>
    </subcellularLocation>
</comment>
<gene>
    <name evidence="7" type="ORF">BAY60_09550</name>
</gene>
<dbReference type="Proteomes" id="UP000249915">
    <property type="component" value="Unassembled WGS sequence"/>
</dbReference>
<evidence type="ECO:0000313" key="7">
    <source>
        <dbReference type="EMBL" id="PXY32490.1"/>
    </source>
</evidence>
<proteinExistence type="predicted"/>
<feature type="region of interest" description="Disordered" evidence="5">
    <location>
        <begin position="245"/>
        <end position="290"/>
    </location>
</feature>
<evidence type="ECO:0000256" key="2">
    <source>
        <dbReference type="ARBA" id="ARBA00022692"/>
    </source>
</evidence>